<reference evidence="5" key="1">
    <citation type="journal article" date="2019" name="Int. J. Syst. Evol. Microbiol.">
        <title>The Global Catalogue of Microorganisms (GCM) 10K type strain sequencing project: providing services to taxonomists for standard genome sequencing and annotation.</title>
        <authorList>
            <consortium name="The Broad Institute Genomics Platform"/>
            <consortium name="The Broad Institute Genome Sequencing Center for Infectious Disease"/>
            <person name="Wu L."/>
            <person name="Ma J."/>
        </authorList>
    </citation>
    <scope>NUCLEOTIDE SEQUENCE [LARGE SCALE GENOMIC DNA]</scope>
    <source>
        <strain evidence="5">KACC 12649</strain>
    </source>
</reference>
<dbReference type="InterPro" id="IPR036679">
    <property type="entry name" value="FlgN-like_sf"/>
</dbReference>
<dbReference type="InterPro" id="IPR007809">
    <property type="entry name" value="FlgN-like"/>
</dbReference>
<dbReference type="RefSeq" id="WP_379785096.1">
    <property type="nucleotide sequence ID" value="NZ_JBHSMU010000015.1"/>
</dbReference>
<proteinExistence type="inferred from homology"/>
<name>A0ABW0L6Z8_9BURK</name>
<dbReference type="Proteomes" id="UP001596050">
    <property type="component" value="Unassembled WGS sequence"/>
</dbReference>
<dbReference type="EMBL" id="JBHSMU010000015">
    <property type="protein sequence ID" value="MFC5461645.1"/>
    <property type="molecule type" value="Genomic_DNA"/>
</dbReference>
<comment type="similarity">
    <text evidence="2">Belongs to the FlgN family.</text>
</comment>
<evidence type="ECO:0000313" key="4">
    <source>
        <dbReference type="EMBL" id="MFC5461645.1"/>
    </source>
</evidence>
<protein>
    <submittedName>
        <fullName evidence="4">Flagella synthesis protein FlgN</fullName>
    </submittedName>
</protein>
<dbReference type="Pfam" id="PF05130">
    <property type="entry name" value="FlgN"/>
    <property type="match status" value="1"/>
</dbReference>
<keyword evidence="3" id="KW-1005">Bacterial flagellum biogenesis</keyword>
<comment type="caution">
    <text evidence="4">The sequence shown here is derived from an EMBL/GenBank/DDBJ whole genome shotgun (WGS) entry which is preliminary data.</text>
</comment>
<dbReference type="SUPFAM" id="SSF140566">
    <property type="entry name" value="FlgN-like"/>
    <property type="match status" value="1"/>
</dbReference>
<keyword evidence="4" id="KW-0282">Flagellum</keyword>
<dbReference type="Gene3D" id="1.20.58.300">
    <property type="entry name" value="FlgN-like"/>
    <property type="match status" value="1"/>
</dbReference>
<keyword evidence="4" id="KW-0966">Cell projection</keyword>
<evidence type="ECO:0000256" key="2">
    <source>
        <dbReference type="ARBA" id="ARBA00007703"/>
    </source>
</evidence>
<evidence type="ECO:0000256" key="3">
    <source>
        <dbReference type="ARBA" id="ARBA00022795"/>
    </source>
</evidence>
<evidence type="ECO:0000313" key="5">
    <source>
        <dbReference type="Proteomes" id="UP001596050"/>
    </source>
</evidence>
<gene>
    <name evidence="4" type="ORF">ACFPN5_17690</name>
</gene>
<accession>A0ABW0L6Z8</accession>
<comment type="function">
    <text evidence="1">Required for the efficient initiation of filament assembly.</text>
</comment>
<organism evidence="4 5">
    <name type="scientific">Massilia niabensis</name>
    <dbReference type="NCBI Taxonomy" id="544910"/>
    <lineage>
        <taxon>Bacteria</taxon>
        <taxon>Pseudomonadati</taxon>
        <taxon>Pseudomonadota</taxon>
        <taxon>Betaproteobacteria</taxon>
        <taxon>Burkholderiales</taxon>
        <taxon>Oxalobacteraceae</taxon>
        <taxon>Telluria group</taxon>
        <taxon>Massilia</taxon>
    </lineage>
</organism>
<keyword evidence="4" id="KW-0969">Cilium</keyword>
<evidence type="ECO:0000256" key="1">
    <source>
        <dbReference type="ARBA" id="ARBA00002397"/>
    </source>
</evidence>
<sequence>MSSMTSPGTTLTFEHERIEALVELMKQEQQFLVSADADGLAQLTPRKVALVQELAQRSRERHAALSRAGFEPSEAGMEPWLAAQADEAVRSTWTALLAQTLEAKELNRVNGMLINRQMAHNQTVLNALRTPTGGADQALYGAKGQTFGSGPSQRFVVG</sequence>
<keyword evidence="5" id="KW-1185">Reference proteome</keyword>